<protein>
    <submittedName>
        <fullName evidence="2">Uncharacterized protein</fullName>
    </submittedName>
</protein>
<feature type="compositionally biased region" description="Polar residues" evidence="1">
    <location>
        <begin position="78"/>
        <end position="88"/>
    </location>
</feature>
<feature type="region of interest" description="Disordered" evidence="1">
    <location>
        <begin position="142"/>
        <end position="165"/>
    </location>
</feature>
<comment type="caution">
    <text evidence="2">The sequence shown here is derived from an EMBL/GenBank/DDBJ whole genome shotgun (WGS) entry which is preliminary data.</text>
</comment>
<evidence type="ECO:0000313" key="2">
    <source>
        <dbReference type="EMBL" id="KAG1543329.1"/>
    </source>
</evidence>
<name>A0A9P6YAC1_RHIOR</name>
<accession>A0A9P6YAC1</accession>
<organism evidence="2 3">
    <name type="scientific">Rhizopus oryzae</name>
    <name type="common">Mucormycosis agent</name>
    <name type="synonym">Rhizopus arrhizus var. delemar</name>
    <dbReference type="NCBI Taxonomy" id="64495"/>
    <lineage>
        <taxon>Eukaryota</taxon>
        <taxon>Fungi</taxon>
        <taxon>Fungi incertae sedis</taxon>
        <taxon>Mucoromycota</taxon>
        <taxon>Mucoromycotina</taxon>
        <taxon>Mucoromycetes</taxon>
        <taxon>Mucorales</taxon>
        <taxon>Mucorineae</taxon>
        <taxon>Rhizopodaceae</taxon>
        <taxon>Rhizopus</taxon>
    </lineage>
</organism>
<evidence type="ECO:0000313" key="3">
    <source>
        <dbReference type="Proteomes" id="UP000717996"/>
    </source>
</evidence>
<dbReference type="AlphaFoldDB" id="A0A9P6YAC1"/>
<proteinExistence type="predicted"/>
<sequence length="221" mass="23670">MPYFLKILLQYFVPKLIWSDCKAGHIRSQCSEKVALGKRRKDASSTSTTAVTTQSSHVSPSFTVDSVINMTVKEPVNTEPSQKESPSSGEIAPIETETDSSASQTDLITNAATMSTLGSTAHRSKYATPNIEVTTTASTSMVIDNEPSPASPEPAISDCSSSTTESMDINLPFEEATLSPASNGENISLSISNEKSTCKLSTTATVRKFSRTPKPHTLMNL</sequence>
<feature type="region of interest" description="Disordered" evidence="1">
    <location>
        <begin position="75"/>
        <end position="104"/>
    </location>
</feature>
<dbReference type="Proteomes" id="UP000717996">
    <property type="component" value="Unassembled WGS sequence"/>
</dbReference>
<gene>
    <name evidence="2" type="ORF">G6F51_006741</name>
</gene>
<dbReference type="OrthoDB" id="1751327at2759"/>
<reference evidence="2" key="1">
    <citation type="journal article" date="2020" name="Microb. Genom.">
        <title>Genetic diversity of clinical and environmental Mucorales isolates obtained from an investigation of mucormycosis cases among solid organ transplant recipients.</title>
        <authorList>
            <person name="Nguyen M.H."/>
            <person name="Kaul D."/>
            <person name="Muto C."/>
            <person name="Cheng S.J."/>
            <person name="Richter R.A."/>
            <person name="Bruno V.M."/>
            <person name="Liu G."/>
            <person name="Beyhan S."/>
            <person name="Sundermann A.J."/>
            <person name="Mounaud S."/>
            <person name="Pasculle A.W."/>
            <person name="Nierman W.C."/>
            <person name="Driscoll E."/>
            <person name="Cumbie R."/>
            <person name="Clancy C.J."/>
            <person name="Dupont C.L."/>
        </authorList>
    </citation>
    <scope>NUCLEOTIDE SEQUENCE</scope>
    <source>
        <strain evidence="2">GL16</strain>
    </source>
</reference>
<evidence type="ECO:0000256" key="1">
    <source>
        <dbReference type="SAM" id="MobiDB-lite"/>
    </source>
</evidence>
<dbReference type="EMBL" id="JAANIT010000941">
    <property type="protein sequence ID" value="KAG1543329.1"/>
    <property type="molecule type" value="Genomic_DNA"/>
</dbReference>